<keyword evidence="9" id="KW-1185">Reference proteome</keyword>
<evidence type="ECO:0000259" key="6">
    <source>
        <dbReference type="Pfam" id="PF00441"/>
    </source>
</evidence>
<evidence type="ECO:0000256" key="1">
    <source>
        <dbReference type="ARBA" id="ARBA00001974"/>
    </source>
</evidence>
<dbReference type="RefSeq" id="WP_184241768.1">
    <property type="nucleotide sequence ID" value="NZ_JACHLR010000001.1"/>
</dbReference>
<dbReference type="Pfam" id="PF02771">
    <property type="entry name" value="Acyl-CoA_dh_N"/>
    <property type="match status" value="1"/>
</dbReference>
<dbReference type="Proteomes" id="UP000555448">
    <property type="component" value="Unassembled WGS sequence"/>
</dbReference>
<feature type="domain" description="Acyl-CoA dehydrogenase/oxidase C-terminal" evidence="6">
    <location>
        <begin position="203"/>
        <end position="323"/>
    </location>
</feature>
<evidence type="ECO:0000256" key="3">
    <source>
        <dbReference type="ARBA" id="ARBA00022630"/>
    </source>
</evidence>
<keyword evidence="3" id="KW-0285">Flavoprotein</keyword>
<evidence type="ECO:0000313" key="8">
    <source>
        <dbReference type="EMBL" id="MBB4856847.1"/>
    </source>
</evidence>
<dbReference type="AlphaFoldDB" id="A0A7W7K5W4"/>
<protein>
    <submittedName>
        <fullName evidence="8">Alkylation response protein AidB-like acyl-CoA dehydrogenase</fullName>
    </submittedName>
</protein>
<comment type="caution">
    <text evidence="8">The sequence shown here is derived from an EMBL/GenBank/DDBJ whole genome shotgun (WGS) entry which is preliminary data.</text>
</comment>
<evidence type="ECO:0000256" key="5">
    <source>
        <dbReference type="ARBA" id="ARBA00023002"/>
    </source>
</evidence>
<dbReference type="PANTHER" id="PTHR43884:SF20">
    <property type="entry name" value="ACYL-COA DEHYDROGENASE FADE28"/>
    <property type="match status" value="1"/>
</dbReference>
<organism evidence="8 9">
    <name type="scientific">Novosphingobium chloroacetimidivorans</name>
    <dbReference type="NCBI Taxonomy" id="1428314"/>
    <lineage>
        <taxon>Bacteria</taxon>
        <taxon>Pseudomonadati</taxon>
        <taxon>Pseudomonadota</taxon>
        <taxon>Alphaproteobacteria</taxon>
        <taxon>Sphingomonadales</taxon>
        <taxon>Sphingomonadaceae</taxon>
        <taxon>Novosphingobium</taxon>
    </lineage>
</organism>
<feature type="domain" description="Acyl-CoA dehydrogenase/oxidase N-terminal" evidence="7">
    <location>
        <begin position="19"/>
        <end position="101"/>
    </location>
</feature>
<dbReference type="InterPro" id="IPR037069">
    <property type="entry name" value="AcylCoA_DH/ox_N_sf"/>
</dbReference>
<dbReference type="Pfam" id="PF00441">
    <property type="entry name" value="Acyl-CoA_dh_1"/>
    <property type="match status" value="1"/>
</dbReference>
<evidence type="ECO:0000256" key="4">
    <source>
        <dbReference type="ARBA" id="ARBA00022827"/>
    </source>
</evidence>
<dbReference type="GO" id="GO:0050660">
    <property type="term" value="F:flavin adenine dinucleotide binding"/>
    <property type="evidence" value="ECO:0007669"/>
    <property type="project" value="InterPro"/>
</dbReference>
<dbReference type="SUPFAM" id="SSF47203">
    <property type="entry name" value="Acyl-CoA dehydrogenase C-terminal domain-like"/>
    <property type="match status" value="1"/>
</dbReference>
<accession>A0A7W7K5W4</accession>
<proteinExistence type="inferred from homology"/>
<comment type="cofactor">
    <cofactor evidence="1">
        <name>FAD</name>
        <dbReference type="ChEBI" id="CHEBI:57692"/>
    </cofactor>
</comment>
<dbReference type="EMBL" id="JACHLR010000001">
    <property type="protein sequence ID" value="MBB4856847.1"/>
    <property type="molecule type" value="Genomic_DNA"/>
</dbReference>
<sequence length="338" mass="36447">MIELSELQDAATKAFPADKLIPDRDAAWALAAEMGWLMIRLPEELGGLGLGREASTTIHFEMGRVLSSAPLIPAQLGLHAILEAEGLADREDWLERISGGEYVPLHMLPTKLETAADGAISGTVSGVFEGDMAAAVIAYLPGGYTLVPADAPGVSLVERPIWDKSRRVFDLMLDGFRPDPSLVLADTVGSRAIHDAISPEAHLAVAADCLGGANAALDMSVEYMKMRKQFDRPIAMFQALKHRAADCNIRIVPAEALLWSRAAAEPAAVTPAQMGGVKTYAAEAYQWVTEEAIQFHGGIGLTEEHQVHLFMKRAMLNLQLCGSPDWWNERVGRSALAA</sequence>
<reference evidence="8 9" key="1">
    <citation type="submission" date="2020-08" db="EMBL/GenBank/DDBJ databases">
        <title>Functional genomics of gut bacteria from endangered species of beetles.</title>
        <authorList>
            <person name="Carlos-Shanley C."/>
        </authorList>
    </citation>
    <scope>NUCLEOTIDE SEQUENCE [LARGE SCALE GENOMIC DNA]</scope>
    <source>
        <strain evidence="8 9">S00245</strain>
    </source>
</reference>
<dbReference type="SUPFAM" id="SSF56645">
    <property type="entry name" value="Acyl-CoA dehydrogenase NM domain-like"/>
    <property type="match status" value="1"/>
</dbReference>
<evidence type="ECO:0000259" key="7">
    <source>
        <dbReference type="Pfam" id="PF02771"/>
    </source>
</evidence>
<evidence type="ECO:0000256" key="2">
    <source>
        <dbReference type="ARBA" id="ARBA00009347"/>
    </source>
</evidence>
<dbReference type="InterPro" id="IPR013786">
    <property type="entry name" value="AcylCoA_DH/ox_N"/>
</dbReference>
<dbReference type="InterPro" id="IPR009100">
    <property type="entry name" value="AcylCoA_DH/oxidase_NM_dom_sf"/>
</dbReference>
<dbReference type="Gene3D" id="1.20.140.10">
    <property type="entry name" value="Butyryl-CoA Dehydrogenase, subunit A, domain 3"/>
    <property type="match status" value="1"/>
</dbReference>
<dbReference type="InterPro" id="IPR009075">
    <property type="entry name" value="AcylCo_DH/oxidase_C"/>
</dbReference>
<name>A0A7W7K5W4_9SPHN</name>
<keyword evidence="4" id="KW-0274">FAD</keyword>
<dbReference type="Gene3D" id="1.10.540.10">
    <property type="entry name" value="Acyl-CoA dehydrogenase/oxidase, N-terminal domain"/>
    <property type="match status" value="1"/>
</dbReference>
<keyword evidence="5" id="KW-0560">Oxidoreductase</keyword>
<gene>
    <name evidence="8" type="ORF">HNO88_000144</name>
</gene>
<comment type="similarity">
    <text evidence="2">Belongs to the acyl-CoA dehydrogenase family.</text>
</comment>
<dbReference type="PANTHER" id="PTHR43884">
    <property type="entry name" value="ACYL-COA DEHYDROGENASE"/>
    <property type="match status" value="1"/>
</dbReference>
<dbReference type="GO" id="GO:0003995">
    <property type="term" value="F:acyl-CoA dehydrogenase activity"/>
    <property type="evidence" value="ECO:0007669"/>
    <property type="project" value="TreeGrafter"/>
</dbReference>
<evidence type="ECO:0000313" key="9">
    <source>
        <dbReference type="Proteomes" id="UP000555448"/>
    </source>
</evidence>
<dbReference type="InterPro" id="IPR036250">
    <property type="entry name" value="AcylCo_DH-like_C"/>
</dbReference>